<proteinExistence type="predicted"/>
<feature type="compositionally biased region" description="Low complexity" evidence="1">
    <location>
        <begin position="65"/>
        <end position="74"/>
    </location>
</feature>
<keyword evidence="3" id="KW-1185">Reference proteome</keyword>
<evidence type="ECO:0000256" key="1">
    <source>
        <dbReference type="SAM" id="MobiDB-lite"/>
    </source>
</evidence>
<feature type="region of interest" description="Disordered" evidence="1">
    <location>
        <begin position="46"/>
        <end position="76"/>
    </location>
</feature>
<sequence>MRMAAAWGCHQDLWPATWQEAQRPDCVACQRYRRCLPTKGLRERSRDAGTRWMLPPTQQTKPLRRSSPGRLPPSARRHIAMLTPPRKDSDIIDAWTATNASTPCIACSNRHATRSRWRGCRMS</sequence>
<comment type="caution">
    <text evidence="2">The sequence shown here is derived from an EMBL/GenBank/DDBJ whole genome shotgun (WGS) entry which is preliminary data.</text>
</comment>
<dbReference type="AlphaFoldDB" id="A0A0U5BPB2"/>
<organism evidence="2 3">
    <name type="scientific">Xanthomonas citri pv. citri</name>
    <dbReference type="NCBI Taxonomy" id="611301"/>
    <lineage>
        <taxon>Bacteria</taxon>
        <taxon>Pseudomonadati</taxon>
        <taxon>Pseudomonadota</taxon>
        <taxon>Gammaproteobacteria</taxon>
        <taxon>Lysobacterales</taxon>
        <taxon>Lysobacteraceae</taxon>
        <taxon>Xanthomonas</taxon>
    </lineage>
</organism>
<protein>
    <submittedName>
        <fullName evidence="2">Uncharacterized protein</fullName>
    </submittedName>
</protein>
<name>A0A0U5BPB2_XANCI</name>
<dbReference type="Proteomes" id="UP000052230">
    <property type="component" value="Unassembled WGS sequence"/>
</dbReference>
<evidence type="ECO:0000313" key="2">
    <source>
        <dbReference type="EMBL" id="CEG14368.1"/>
    </source>
</evidence>
<reference evidence="2 3" key="1">
    <citation type="submission" date="2014-09" db="EMBL/GenBank/DDBJ databases">
        <authorList>
            <person name="Regsiter A."/>
        </authorList>
    </citation>
    <scope>NUCLEOTIDE SEQUENCE [LARGE SCALE GENOMIC DNA]</scope>
</reference>
<accession>A0A0U5BPB2</accession>
<dbReference type="EMBL" id="CCXZ01000013">
    <property type="protein sequence ID" value="CEG14368.1"/>
    <property type="molecule type" value="Genomic_DNA"/>
</dbReference>
<gene>
    <name evidence="2" type="ORF">XAC3562_110053</name>
</gene>
<evidence type="ECO:0000313" key="3">
    <source>
        <dbReference type="Proteomes" id="UP000052230"/>
    </source>
</evidence>